<keyword evidence="7 12" id="KW-0489">Methyltransferase</keyword>
<accession>A0A6M4HEK1</accession>
<dbReference type="InterPro" id="IPR029026">
    <property type="entry name" value="tRNA_m1G_MTases_N"/>
</dbReference>
<evidence type="ECO:0000256" key="7">
    <source>
        <dbReference type="ARBA" id="ARBA00022603"/>
    </source>
</evidence>
<dbReference type="NCBIfam" id="NF008692">
    <property type="entry name" value="PRK11713.1-5"/>
    <property type="match status" value="1"/>
</dbReference>
<dbReference type="InParanoid" id="A0A6M4HEK1"/>
<evidence type="ECO:0000256" key="9">
    <source>
        <dbReference type="ARBA" id="ARBA00022691"/>
    </source>
</evidence>
<evidence type="ECO:0000256" key="5">
    <source>
        <dbReference type="ARBA" id="ARBA00022490"/>
    </source>
</evidence>
<evidence type="ECO:0000259" key="13">
    <source>
        <dbReference type="Pfam" id="PF04452"/>
    </source>
</evidence>
<evidence type="ECO:0000313" key="15">
    <source>
        <dbReference type="EMBL" id="QJR16427.1"/>
    </source>
</evidence>
<organism evidence="15 16">
    <name type="scientific">Usitatibacter palustris</name>
    <dbReference type="NCBI Taxonomy" id="2732487"/>
    <lineage>
        <taxon>Bacteria</taxon>
        <taxon>Pseudomonadati</taxon>
        <taxon>Pseudomonadota</taxon>
        <taxon>Betaproteobacteria</taxon>
        <taxon>Nitrosomonadales</taxon>
        <taxon>Usitatibacteraceae</taxon>
        <taxon>Usitatibacter</taxon>
    </lineage>
</organism>
<evidence type="ECO:0000256" key="1">
    <source>
        <dbReference type="ARBA" id="ARBA00004496"/>
    </source>
</evidence>
<evidence type="ECO:0000256" key="2">
    <source>
        <dbReference type="ARBA" id="ARBA00005528"/>
    </source>
</evidence>
<keyword evidence="5 12" id="KW-0963">Cytoplasm</keyword>
<dbReference type="AlphaFoldDB" id="A0A6M4HEK1"/>
<dbReference type="InterPro" id="IPR006700">
    <property type="entry name" value="RsmE"/>
</dbReference>
<dbReference type="KEGG" id="upl:DSM104440_03262"/>
<dbReference type="EC" id="2.1.1.193" evidence="3 12"/>
<dbReference type="SUPFAM" id="SSF88697">
    <property type="entry name" value="PUA domain-like"/>
    <property type="match status" value="1"/>
</dbReference>
<keyword evidence="9 12" id="KW-0949">S-adenosyl-L-methionine</keyword>
<dbReference type="RefSeq" id="WP_171164508.1">
    <property type="nucleotide sequence ID" value="NZ_CP053073.1"/>
</dbReference>
<dbReference type="PANTHER" id="PTHR30027:SF3">
    <property type="entry name" value="16S RRNA (URACIL(1498)-N(3))-METHYLTRANSFERASE"/>
    <property type="match status" value="1"/>
</dbReference>
<comment type="similarity">
    <text evidence="2 12">Belongs to the RNA methyltransferase RsmE family.</text>
</comment>
<keyword evidence="8 12" id="KW-0808">Transferase</keyword>
<dbReference type="GO" id="GO:0070042">
    <property type="term" value="F:rRNA (uridine-N3-)-methyltransferase activity"/>
    <property type="evidence" value="ECO:0007669"/>
    <property type="project" value="TreeGrafter"/>
</dbReference>
<evidence type="ECO:0000256" key="3">
    <source>
        <dbReference type="ARBA" id="ARBA00012328"/>
    </source>
</evidence>
<dbReference type="Pfam" id="PF20260">
    <property type="entry name" value="PUA_4"/>
    <property type="match status" value="1"/>
</dbReference>
<evidence type="ECO:0000256" key="11">
    <source>
        <dbReference type="ARBA" id="ARBA00047944"/>
    </source>
</evidence>
<reference evidence="15 16" key="1">
    <citation type="submission" date="2020-04" db="EMBL/GenBank/DDBJ databases">
        <title>Usitatibacter rugosus gen. nov., sp. nov. and Usitatibacter palustris sp. nov., novel members of Usitatibacteraceae fam. nov. within the order Nitrosomonadales isolated from soil.</title>
        <authorList>
            <person name="Huber K.J."/>
            <person name="Neumann-Schaal M."/>
            <person name="Geppert A."/>
            <person name="Luckner M."/>
            <person name="Wanner G."/>
            <person name="Overmann J."/>
        </authorList>
    </citation>
    <scope>NUCLEOTIDE SEQUENCE [LARGE SCALE GENOMIC DNA]</scope>
    <source>
        <strain evidence="15 16">Swamp67</strain>
    </source>
</reference>
<evidence type="ECO:0000256" key="8">
    <source>
        <dbReference type="ARBA" id="ARBA00022679"/>
    </source>
</evidence>
<dbReference type="NCBIfam" id="TIGR00046">
    <property type="entry name" value="RsmE family RNA methyltransferase"/>
    <property type="match status" value="1"/>
</dbReference>
<comment type="function">
    <text evidence="10 12">Specifically methylates the N3 position of the uracil ring of uridine 1498 (m3U1498) in 16S rRNA. Acts on the fully assembled 30S ribosomal subunit.</text>
</comment>
<dbReference type="EMBL" id="CP053073">
    <property type="protein sequence ID" value="QJR16427.1"/>
    <property type="molecule type" value="Genomic_DNA"/>
</dbReference>
<dbReference type="GO" id="GO:0005737">
    <property type="term" value="C:cytoplasm"/>
    <property type="evidence" value="ECO:0007669"/>
    <property type="project" value="UniProtKB-SubCell"/>
</dbReference>
<evidence type="ECO:0000313" key="16">
    <source>
        <dbReference type="Proteomes" id="UP000503096"/>
    </source>
</evidence>
<dbReference type="Gene3D" id="3.40.1280.10">
    <property type="match status" value="1"/>
</dbReference>
<sequence length="244" mass="26670">MPNARIYCGDLRLGPGAQFALAPDAANHVGKALRLKVGDTITVFDGRGGEYDAVILRIDRDRVDVKTGAFRDVEREARVAVGLVQGLPEADKMDWIIQKSVELGVSWIQPIVCDRSVVRLSGERATRREQHWQRVAIAACEQCGRNRIAEVRPTLGYLNWIAQPSTLKRWLLSPEAPLVSAQPAPEGELELLVGPEGGFSERELDLAGSRGFLGVGLGPRILRTETAPLAALATIQALWGDFSR</sequence>
<evidence type="ECO:0000256" key="4">
    <source>
        <dbReference type="ARBA" id="ARBA00013673"/>
    </source>
</evidence>
<dbReference type="FunCoup" id="A0A6M4HEK1">
    <property type="interactions" value="369"/>
</dbReference>
<dbReference type="Pfam" id="PF04452">
    <property type="entry name" value="Methyltrans_RNA"/>
    <property type="match status" value="1"/>
</dbReference>
<gene>
    <name evidence="15" type="primary">rsmE</name>
    <name evidence="15" type="ORF">DSM104440_03262</name>
</gene>
<feature type="domain" description="Ribosomal RNA small subunit methyltransferase E PUA-like" evidence="14">
    <location>
        <begin position="24"/>
        <end position="66"/>
    </location>
</feature>
<protein>
    <recommendedName>
        <fullName evidence="4 12">Ribosomal RNA small subunit methyltransferase E</fullName>
        <ecNumber evidence="3 12">2.1.1.193</ecNumber>
    </recommendedName>
</protein>
<feature type="domain" description="Ribosomal RNA small subunit methyltransferase E methyltransferase" evidence="13">
    <location>
        <begin position="76"/>
        <end position="236"/>
    </location>
</feature>
<name>A0A6M4HEK1_9PROT</name>
<dbReference type="GO" id="GO:0070475">
    <property type="term" value="P:rRNA base methylation"/>
    <property type="evidence" value="ECO:0007669"/>
    <property type="project" value="TreeGrafter"/>
</dbReference>
<dbReference type="InterPro" id="IPR046886">
    <property type="entry name" value="RsmE_MTase_dom"/>
</dbReference>
<dbReference type="Proteomes" id="UP000503096">
    <property type="component" value="Chromosome"/>
</dbReference>
<keyword evidence="16" id="KW-1185">Reference proteome</keyword>
<proteinExistence type="inferred from homology"/>
<dbReference type="PIRSF" id="PIRSF015601">
    <property type="entry name" value="MTase_slr0722"/>
    <property type="match status" value="1"/>
</dbReference>
<dbReference type="InterPro" id="IPR029028">
    <property type="entry name" value="Alpha/beta_knot_MTases"/>
</dbReference>
<evidence type="ECO:0000256" key="12">
    <source>
        <dbReference type="PIRNR" id="PIRNR015601"/>
    </source>
</evidence>
<dbReference type="InterPro" id="IPR015947">
    <property type="entry name" value="PUA-like_sf"/>
</dbReference>
<evidence type="ECO:0000259" key="14">
    <source>
        <dbReference type="Pfam" id="PF20260"/>
    </source>
</evidence>
<evidence type="ECO:0000256" key="6">
    <source>
        <dbReference type="ARBA" id="ARBA00022552"/>
    </source>
</evidence>
<evidence type="ECO:0000256" key="10">
    <source>
        <dbReference type="ARBA" id="ARBA00025699"/>
    </source>
</evidence>
<dbReference type="InterPro" id="IPR046887">
    <property type="entry name" value="RsmE_PUA-like"/>
</dbReference>
<dbReference type="CDD" id="cd18084">
    <property type="entry name" value="RsmE-like"/>
    <property type="match status" value="1"/>
</dbReference>
<comment type="catalytic activity">
    <reaction evidence="11 12">
        <text>uridine(1498) in 16S rRNA + S-adenosyl-L-methionine = N(3)-methyluridine(1498) in 16S rRNA + S-adenosyl-L-homocysteine + H(+)</text>
        <dbReference type="Rhea" id="RHEA:42920"/>
        <dbReference type="Rhea" id="RHEA-COMP:10283"/>
        <dbReference type="Rhea" id="RHEA-COMP:10284"/>
        <dbReference type="ChEBI" id="CHEBI:15378"/>
        <dbReference type="ChEBI" id="CHEBI:57856"/>
        <dbReference type="ChEBI" id="CHEBI:59789"/>
        <dbReference type="ChEBI" id="CHEBI:65315"/>
        <dbReference type="ChEBI" id="CHEBI:74502"/>
        <dbReference type="EC" id="2.1.1.193"/>
    </reaction>
</comment>
<comment type="subcellular location">
    <subcellularLocation>
        <location evidence="1 12">Cytoplasm</location>
    </subcellularLocation>
</comment>
<dbReference type="PANTHER" id="PTHR30027">
    <property type="entry name" value="RIBOSOMAL RNA SMALL SUBUNIT METHYLTRANSFERASE E"/>
    <property type="match status" value="1"/>
</dbReference>
<dbReference type="Gene3D" id="2.40.240.20">
    <property type="entry name" value="Hypothetical PUA domain-like, domain 1"/>
    <property type="match status" value="1"/>
</dbReference>
<keyword evidence="6 12" id="KW-0698">rRNA processing</keyword>
<dbReference type="SUPFAM" id="SSF75217">
    <property type="entry name" value="alpha/beta knot"/>
    <property type="match status" value="1"/>
</dbReference>